<dbReference type="EMBL" id="PFTZ01000063">
    <property type="protein sequence ID" value="PJB51375.1"/>
    <property type="molecule type" value="Genomic_DNA"/>
</dbReference>
<organism evidence="4 5">
    <name type="scientific">Candidatus Berkelbacteria bacterium CG_4_9_14_3_um_filter_39_23</name>
    <dbReference type="NCBI Taxonomy" id="1974508"/>
    <lineage>
        <taxon>Bacteria</taxon>
        <taxon>Candidatus Berkelbacteria</taxon>
    </lineage>
</organism>
<feature type="transmembrane region" description="Helical" evidence="2">
    <location>
        <begin position="120"/>
        <end position="147"/>
    </location>
</feature>
<dbReference type="InterPro" id="IPR017969">
    <property type="entry name" value="Heavy-metal-associated_CS"/>
</dbReference>
<feature type="transmembrane region" description="Helical" evidence="2">
    <location>
        <begin position="87"/>
        <end position="108"/>
    </location>
</feature>
<reference evidence="5" key="1">
    <citation type="submission" date="2017-09" db="EMBL/GenBank/DDBJ databases">
        <title>Depth-based differentiation of microbial function through sediment-hosted aquifers and enrichment of novel symbionts in the deep terrestrial subsurface.</title>
        <authorList>
            <person name="Probst A.J."/>
            <person name="Ladd B."/>
            <person name="Jarett J.K."/>
            <person name="Geller-Mcgrath D.E."/>
            <person name="Sieber C.M.K."/>
            <person name="Emerson J.B."/>
            <person name="Anantharaman K."/>
            <person name="Thomas B.C."/>
            <person name="Malmstrom R."/>
            <person name="Stieglmeier M."/>
            <person name="Klingl A."/>
            <person name="Woyke T."/>
            <person name="Ryan C.M."/>
            <person name="Banfield J.F."/>
        </authorList>
    </citation>
    <scope>NUCLEOTIDE SEQUENCE [LARGE SCALE GENOMIC DNA]</scope>
</reference>
<keyword evidence="2" id="KW-0472">Membrane</keyword>
<keyword evidence="2" id="KW-0812">Transmembrane</keyword>
<dbReference type="Pfam" id="PF00403">
    <property type="entry name" value="HMA"/>
    <property type="match status" value="1"/>
</dbReference>
<feature type="transmembrane region" description="Helical" evidence="2">
    <location>
        <begin position="198"/>
        <end position="218"/>
    </location>
</feature>
<dbReference type="Proteomes" id="UP000229421">
    <property type="component" value="Unassembled WGS sequence"/>
</dbReference>
<evidence type="ECO:0000313" key="5">
    <source>
        <dbReference type="Proteomes" id="UP000229421"/>
    </source>
</evidence>
<dbReference type="Gene3D" id="3.30.70.100">
    <property type="match status" value="1"/>
</dbReference>
<keyword evidence="2" id="KW-1133">Transmembrane helix</keyword>
<dbReference type="GO" id="GO:0046872">
    <property type="term" value="F:metal ion binding"/>
    <property type="evidence" value="ECO:0007669"/>
    <property type="project" value="UniProtKB-KW"/>
</dbReference>
<sequence>MKEHIFYIRGMHCPSCEVLIEKKLLEIEGIKSADAQLALGQVAIEYEKEIPSTQLLNQLFRKHNYTFYHQPLTFDGDKTDPLKSQTLSIVILATIFIAIFILLNKFVFSGFGSVNSNSSLAVIWLFGALAGVSTCAALVGGIVLSMSKQWQSAHLSSDSFSKKLAPHLMFNFGRLISFAILGAVLGALGSQFNISIKFSSWLVILVSLVMLATGLQMLGVKIMQKFQITAPRFLIRFIADEKNFQGRWMPMALGALTFLLPCGFTLTAEGLALISGNSLSGALIMLAFSLGTFLSLIAIGVSSVKFLEQPRKAEIFLKVAGVLILFFVAFNINSQLNVLGVKSLSDIKLPSVKTKTIGIKSDQPAKDTKTENNNGDNGKNIQIIKMEASSRGYSPDSFTIKAGAPVRWEITDTGTSGCTNAVISPNLFKDVIQLTPGETAVKKFTPQNIGSYKFSCWMGMISGTIIVE</sequence>
<dbReference type="InterPro" id="IPR039447">
    <property type="entry name" value="UreH-like_TM_dom"/>
</dbReference>
<dbReference type="InterPro" id="IPR028096">
    <property type="entry name" value="EfeO_Cupredoxin"/>
</dbReference>
<dbReference type="PROSITE" id="PS01047">
    <property type="entry name" value="HMA_1"/>
    <property type="match status" value="1"/>
</dbReference>
<dbReference type="AlphaFoldDB" id="A0A2M8C5C4"/>
<feature type="transmembrane region" description="Helical" evidence="2">
    <location>
        <begin position="280"/>
        <end position="303"/>
    </location>
</feature>
<gene>
    <name evidence="4" type="ORF">CO101_02225</name>
</gene>
<dbReference type="Pfam" id="PF13386">
    <property type="entry name" value="DsbD_2"/>
    <property type="match status" value="1"/>
</dbReference>
<dbReference type="PROSITE" id="PS50846">
    <property type="entry name" value="HMA_2"/>
    <property type="match status" value="1"/>
</dbReference>
<name>A0A2M8C5C4_9BACT</name>
<keyword evidence="1" id="KW-0479">Metal-binding</keyword>
<evidence type="ECO:0000256" key="1">
    <source>
        <dbReference type="ARBA" id="ARBA00022723"/>
    </source>
</evidence>
<evidence type="ECO:0000256" key="2">
    <source>
        <dbReference type="SAM" id="Phobius"/>
    </source>
</evidence>
<dbReference type="PANTHER" id="PTHR42208">
    <property type="entry name" value="HEAVY METAL TRANSPORTER-RELATED"/>
    <property type="match status" value="1"/>
</dbReference>
<evidence type="ECO:0000313" key="4">
    <source>
        <dbReference type="EMBL" id="PJB51375.1"/>
    </source>
</evidence>
<dbReference type="Pfam" id="PF13473">
    <property type="entry name" value="Cupredoxin_1"/>
    <property type="match status" value="1"/>
</dbReference>
<dbReference type="SUPFAM" id="SSF49503">
    <property type="entry name" value="Cupredoxins"/>
    <property type="match status" value="1"/>
</dbReference>
<feature type="domain" description="HMA" evidence="3">
    <location>
        <begin position="2"/>
        <end position="71"/>
    </location>
</feature>
<dbReference type="SUPFAM" id="SSF55008">
    <property type="entry name" value="HMA, heavy metal-associated domain"/>
    <property type="match status" value="1"/>
</dbReference>
<feature type="transmembrane region" description="Helical" evidence="2">
    <location>
        <begin position="168"/>
        <end position="192"/>
    </location>
</feature>
<evidence type="ECO:0000259" key="3">
    <source>
        <dbReference type="PROSITE" id="PS50846"/>
    </source>
</evidence>
<proteinExistence type="predicted"/>
<feature type="transmembrane region" description="Helical" evidence="2">
    <location>
        <begin position="252"/>
        <end position="274"/>
    </location>
</feature>
<protein>
    <recommendedName>
        <fullName evidence="3">HMA domain-containing protein</fullName>
    </recommendedName>
</protein>
<dbReference type="PANTHER" id="PTHR42208:SF1">
    <property type="entry name" value="HEAVY METAL TRANSPORTER"/>
    <property type="match status" value="1"/>
</dbReference>
<dbReference type="CDD" id="cd00371">
    <property type="entry name" value="HMA"/>
    <property type="match status" value="1"/>
</dbReference>
<comment type="caution">
    <text evidence="4">The sequence shown here is derived from an EMBL/GenBank/DDBJ whole genome shotgun (WGS) entry which is preliminary data.</text>
</comment>
<dbReference type="InterPro" id="IPR008972">
    <property type="entry name" value="Cupredoxin"/>
</dbReference>
<dbReference type="InterPro" id="IPR036163">
    <property type="entry name" value="HMA_dom_sf"/>
</dbReference>
<accession>A0A2M8C5C4</accession>
<dbReference type="Gene3D" id="2.60.40.420">
    <property type="entry name" value="Cupredoxins - blue copper proteins"/>
    <property type="match status" value="1"/>
</dbReference>
<dbReference type="InterPro" id="IPR006121">
    <property type="entry name" value="HMA_dom"/>
</dbReference>
<feature type="transmembrane region" description="Helical" evidence="2">
    <location>
        <begin position="315"/>
        <end position="332"/>
    </location>
</feature>